<feature type="compositionally biased region" description="Pro residues" evidence="6">
    <location>
        <begin position="2240"/>
        <end position="2251"/>
    </location>
</feature>
<feature type="compositionally biased region" description="Polar residues" evidence="6">
    <location>
        <begin position="691"/>
        <end position="704"/>
    </location>
</feature>
<feature type="compositionally biased region" description="Polar residues" evidence="6">
    <location>
        <begin position="263"/>
        <end position="272"/>
    </location>
</feature>
<feature type="compositionally biased region" description="Polar residues" evidence="6">
    <location>
        <begin position="2342"/>
        <end position="2370"/>
    </location>
</feature>
<feature type="compositionally biased region" description="Polar residues" evidence="6">
    <location>
        <begin position="206"/>
        <end position="222"/>
    </location>
</feature>
<dbReference type="PANTHER" id="PTHR24408">
    <property type="entry name" value="ZINC FINGER PROTEIN"/>
    <property type="match status" value="1"/>
</dbReference>
<dbReference type="InterPro" id="IPR013087">
    <property type="entry name" value="Znf_C2H2_type"/>
</dbReference>
<feature type="region of interest" description="Disordered" evidence="6">
    <location>
        <begin position="1838"/>
        <end position="1871"/>
    </location>
</feature>
<feature type="compositionally biased region" description="Polar residues" evidence="6">
    <location>
        <begin position="739"/>
        <end position="771"/>
    </location>
</feature>
<feature type="domain" description="C2H2-type" evidence="7">
    <location>
        <begin position="1369"/>
        <end position="1397"/>
    </location>
</feature>
<evidence type="ECO:0000259" key="7">
    <source>
        <dbReference type="PROSITE" id="PS50157"/>
    </source>
</evidence>
<reference evidence="8 9" key="1">
    <citation type="submission" date="2022-12" db="EMBL/GenBank/DDBJ databases">
        <title>Chromosome-level genome of Tegillarca granosa.</title>
        <authorList>
            <person name="Kim J."/>
        </authorList>
    </citation>
    <scope>NUCLEOTIDE SEQUENCE [LARGE SCALE GENOMIC DNA]</scope>
    <source>
        <strain evidence="8">Teg-2019</strain>
        <tissue evidence="8">Adductor muscle</tissue>
    </source>
</reference>
<sequence>MYCPKLSCTMTNATSWMLYANRLHKFLKINISRNAVLNMQERPLLFVKNLDFHKIVLSLINFKIHKLVYELGAFCPVFSLYFLLHKLQSTNVKLITRSTSKKSVGHRQIVNFLENLSKDKDGAPVRWTFTKSGIHKAKGVRKKIALRVARKVEKIPTAKKVLVKNKTSLNVKDSEKTKYNKKGKLKPETMSDSTPKKDNNEDSPVDNVQNINSEPQSETSLDSKPPDVVKKRKVGRPKIKKDEETNEISKKGETNDNVDKTTSESAESNENVNVKKDPEKPNERSEPNGEVIVKRGRGRPRKNPSWTVLQKKMYSNVLKKAVNSGKKTHLNDNEDNYDSSSSSVVSNVDSQRKKVYKSYNRQGIKLGPRKMLRSQDNLITRQKRGGGASISGPGGRRKRTLSGEFELLEGPKDLNECKKVSDSSNTSSSKCNQLTFEEKYSNKPGDSNSVEKRKRGRPKQTHTMPNKELKPDSVTSTERPPIPLSPEVIVKRSLKIVGPGGVKFTKAIKDVKNSSSSEISDKNETNEFQVQVSDISKKLSEAISQKTDAKETPLLSYSTKTKSSNSTNLLSDEKMETEVLDKSDIYQSLTDKSLGMLVDGTALPESRLEGQTAHSEYKQLHLNKDDKNYVNNDDNENFVPVNECLQDIDHNHFVNIVQNQENKVCAFYFPMQNQKTDLLDTENQKTDKGISDTSTMKNETNMPNKPISNATEQMSMQFEVSKDLNLDKEIEHDIKKNDYASSMEVSTSTGKDSQTEINVEPSVSMQQLKTNSDSDKEQSEIKTKNDLYEYISKPVLSDSNLTSDKISDEQLLISSNESFSKNNVPANAYDSEHVHNADLGSSIDDKISNKYGIDVQKLKNDETITKQDNSAEKIQDEFFYELSNNKNNNNLSLSDRKDSLNSIIGLQEQSSVSTASKDEQIHYVAGKINISDSEHFNLSQDNLESQESCLSKDNVTYSNEDNAENFKKTSTKRVFQLRQKASRSPLEIIAMRQSQEERQYILEQTRRALRREEKQRKMRNKFQNMLTEGIMEKDQECLRSGYSSLDVNSICKPCSVVLIDFVKYLKDTQNSDGGDGGYTDDDTEAVDTEEEDNNSNFTISGNVVMETENNIYPDENIGSLDYACEHVPSKKPVIKTDGRRKRRPSARKQIKSYPSATKLTAEIMPSNEEENQSPTTVPPLRLKITGQDILSRNTVPPLKLKLNQKTVAKGRVGRPDKGTAIIRKRKARKGMSPVKSINPLTEMEKIANNSNVLINPLVHTDKPRFEGSFVKFINDNDIPSDSNVLSNTTKIRETDNSEDTSNSNVKTIEDLGKTILRSNELINSVERIKQQEQGDTCESDFICNTCDFVTSKRNIMESHIYVHLKNVPFKCVYCQRTFRSRGVAFIHMRSVHPDQEAKMETAEDIDEHDFYREVAKTSIVEPQTVSHKQPALTSQTVPIEQHITGQTNAGIAAQNKSVEPKTILQRHTGISNLQQTPEQHTFIQPNAGVPTPNTSVDQRTIVQTNLQQSPDSLIISVVLPRNVTESSGRYCCSYCSFTAASQQDILDHINSHHRHDIQYTCSLCDKAVFGYKEGIAQHFADVHPNKPVMYKSMPDFYDRKSTANEKSNTGGSQDKGNIFERMSDLFSNTPQQHNASESVSDHFMEKRTSLLREKTSAEADSTTADSDEVVPSNAENEQVLNDKVMPVNSTVHQTANAEKVYRDRENTTIGITPDEFIGKEVDGIEELAKIYGGALNQTDATCGSNIVEGLTELATSIQNSSVQSTVESSDVIDQNSTSNVDDNAVENDMGLKIVDVVSLRDSNHGAFPGASWGEQDLNQTITQSEQVVQKDTVIRSNDRPSLSVPLNIPKPKEVGSVPQASSVSNAPKTGERMGTTYKCERCCVHAPMLSIMVEHLRSSHRDINRLFLCPFCRQYEGSTEPDIHRHIKQFHNNPNQKSPPVALSSAAKKHLRTIQVPVGDTVKVTDGKPVIDKDIYKCLKCMKHMPSLDYIYDHLEKDHNEVFVYVCPDCKKFRAKEEEVVYNHIKTDHNKTTDNIILSLAIEENLFTRVQSLMKEKHAKPSVNKNMSGQPHSGQPHQSNQQTVIKQTPQMNVPRQNINQHDVIVVGESNKIGSVLGKQQPQHRLPIAMPGQIMQPGMLPVSSQNIHSGLSQQGFVNRPPPPAHALQGHISVNQIQSKSALRKSRPVQIRQNVPDPNMLNPLAMPNRTANMNSNNVQRYQHISQSLSQSQSPQTLMSQSCPPPLMRGPPPLLRFDPINNSTSIATTVISSEQQQRTDSISQHPQGNSSVRNTSFSMTDKLQRLHKPGSVGPTQSPEPGTSPSGRPLLKVPSVTPVLGGARSLTPQNPNSSKYAQSRPLSDQESSGTSTPLDLSKNLGQVKPTSSPVDKQPVNEEAEELSPDAFQIFNLRPSAPTPPNRLPAPTNVGPPYPFQRMGTQQMRPIGRMQQPLQANMPQRLPNQMLQNRPQRQPVFIQRGVVRRPYQTPTSNVNNMTNVPVYQSSPSSFPRQVTPPPSNAAQQNVATNMADMQVFKCPYCPNVVPLGIGEVAQHIEKFHPGHSIMFMKRDS</sequence>
<dbReference type="SUPFAM" id="SSF57667">
    <property type="entry name" value="beta-beta-alpha zinc fingers"/>
    <property type="match status" value="1"/>
</dbReference>
<dbReference type="PROSITE" id="PS00028">
    <property type="entry name" value="ZINC_FINGER_C2H2_1"/>
    <property type="match status" value="2"/>
</dbReference>
<feature type="compositionally biased region" description="Basic and acidic residues" evidence="6">
    <location>
        <begin position="240"/>
        <end position="262"/>
    </location>
</feature>
<feature type="region of interest" description="Disordered" evidence="6">
    <location>
        <begin position="417"/>
        <end position="484"/>
    </location>
</feature>
<feature type="compositionally biased region" description="Polar residues" evidence="6">
    <location>
        <begin position="2310"/>
        <end position="2322"/>
    </location>
</feature>
<keyword evidence="1" id="KW-0479">Metal-binding</keyword>
<evidence type="ECO:0000313" key="8">
    <source>
        <dbReference type="EMBL" id="KAJ8312243.1"/>
    </source>
</evidence>
<feature type="region of interest" description="Disordered" evidence="6">
    <location>
        <begin position="2220"/>
        <end position="2396"/>
    </location>
</feature>
<dbReference type="InterPro" id="IPR017956">
    <property type="entry name" value="AT_hook_DNA-bd_motif"/>
</dbReference>
<feature type="region of interest" description="Disordered" evidence="6">
    <location>
        <begin position="682"/>
        <end position="704"/>
    </location>
</feature>
<evidence type="ECO:0000256" key="5">
    <source>
        <dbReference type="PROSITE-ProRule" id="PRU00042"/>
    </source>
</evidence>
<evidence type="ECO:0000256" key="6">
    <source>
        <dbReference type="SAM" id="MobiDB-lite"/>
    </source>
</evidence>
<feature type="compositionally biased region" description="Basic residues" evidence="6">
    <location>
        <begin position="230"/>
        <end position="239"/>
    </location>
</feature>
<keyword evidence="9" id="KW-1185">Reference proteome</keyword>
<evidence type="ECO:0000256" key="3">
    <source>
        <dbReference type="ARBA" id="ARBA00022771"/>
    </source>
</evidence>
<dbReference type="PANTHER" id="PTHR24408:SF58">
    <property type="entry name" value="TRANSCRIPTION FACTOR (TFIIIA), PUTATIVE (AFU_ORTHOLOGUE AFUA_1G05150)-RELATED"/>
    <property type="match status" value="1"/>
</dbReference>
<organism evidence="8 9">
    <name type="scientific">Tegillarca granosa</name>
    <name type="common">Malaysian cockle</name>
    <name type="synonym">Anadara granosa</name>
    <dbReference type="NCBI Taxonomy" id="220873"/>
    <lineage>
        <taxon>Eukaryota</taxon>
        <taxon>Metazoa</taxon>
        <taxon>Spiralia</taxon>
        <taxon>Lophotrochozoa</taxon>
        <taxon>Mollusca</taxon>
        <taxon>Bivalvia</taxon>
        <taxon>Autobranchia</taxon>
        <taxon>Pteriomorphia</taxon>
        <taxon>Arcoida</taxon>
        <taxon>Arcoidea</taxon>
        <taxon>Arcidae</taxon>
        <taxon>Tegillarca</taxon>
    </lineage>
</organism>
<feature type="compositionally biased region" description="Basic and acidic residues" evidence="6">
    <location>
        <begin position="772"/>
        <end position="781"/>
    </location>
</feature>
<evidence type="ECO:0000256" key="2">
    <source>
        <dbReference type="ARBA" id="ARBA00022737"/>
    </source>
</evidence>
<dbReference type="SMART" id="SM00355">
    <property type="entry name" value="ZnF_C2H2"/>
    <property type="match status" value="9"/>
</dbReference>
<protein>
    <recommendedName>
        <fullName evidence="7">C2H2-type domain-containing protein</fullName>
    </recommendedName>
</protein>
<keyword evidence="4" id="KW-0862">Zinc</keyword>
<dbReference type="InterPro" id="IPR036236">
    <property type="entry name" value="Znf_C2H2_sf"/>
</dbReference>
<feature type="compositionally biased region" description="Polar residues" evidence="6">
    <location>
        <begin position="2063"/>
        <end position="2082"/>
    </location>
</feature>
<dbReference type="Gene3D" id="3.30.160.60">
    <property type="entry name" value="Classic Zinc Finger"/>
    <property type="match status" value="2"/>
</dbReference>
<feature type="region of interest" description="Disordered" evidence="6">
    <location>
        <begin position="173"/>
        <end position="399"/>
    </location>
</feature>
<comment type="caution">
    <text evidence="8">The sequence shown here is derived from an EMBL/GenBank/DDBJ whole genome shotgun (WGS) entry which is preliminary data.</text>
</comment>
<feature type="compositionally biased region" description="Gly residues" evidence="6">
    <location>
        <begin position="385"/>
        <end position="394"/>
    </location>
</feature>
<evidence type="ECO:0000256" key="1">
    <source>
        <dbReference type="ARBA" id="ARBA00022723"/>
    </source>
</evidence>
<feature type="region of interest" description="Disordered" evidence="6">
    <location>
        <begin position="2057"/>
        <end position="2082"/>
    </location>
</feature>
<feature type="region of interest" description="Disordered" evidence="6">
    <location>
        <begin position="735"/>
        <end position="781"/>
    </location>
</feature>
<feature type="compositionally biased region" description="Basic and acidic residues" evidence="6">
    <location>
        <begin position="273"/>
        <end position="287"/>
    </location>
</feature>
<dbReference type="Proteomes" id="UP001217089">
    <property type="component" value="Unassembled WGS sequence"/>
</dbReference>
<accession>A0ABQ9F4E1</accession>
<evidence type="ECO:0000313" key="9">
    <source>
        <dbReference type="Proteomes" id="UP001217089"/>
    </source>
</evidence>
<feature type="compositionally biased region" description="Polar residues" evidence="6">
    <location>
        <begin position="2257"/>
        <end position="2298"/>
    </location>
</feature>
<feature type="compositionally biased region" description="Low complexity" evidence="6">
    <location>
        <begin position="338"/>
        <end position="349"/>
    </location>
</feature>
<dbReference type="PROSITE" id="PS50157">
    <property type="entry name" value="ZINC_FINGER_C2H2_2"/>
    <property type="match status" value="1"/>
</dbReference>
<evidence type="ECO:0000256" key="4">
    <source>
        <dbReference type="ARBA" id="ARBA00022833"/>
    </source>
</evidence>
<dbReference type="SMART" id="SM00384">
    <property type="entry name" value="AT_hook"/>
    <property type="match status" value="3"/>
</dbReference>
<feature type="compositionally biased region" description="Basic and acidic residues" evidence="6">
    <location>
        <begin position="185"/>
        <end position="200"/>
    </location>
</feature>
<keyword evidence="3 5" id="KW-0863">Zinc-finger</keyword>
<feature type="compositionally biased region" description="Polar residues" evidence="6">
    <location>
        <begin position="1858"/>
        <end position="1867"/>
    </location>
</feature>
<gene>
    <name evidence="8" type="ORF">KUTeg_009616</name>
</gene>
<proteinExistence type="predicted"/>
<feature type="region of interest" description="Disordered" evidence="6">
    <location>
        <begin position="1070"/>
        <end position="1097"/>
    </location>
</feature>
<dbReference type="EMBL" id="JARBDR010000440">
    <property type="protein sequence ID" value="KAJ8312243.1"/>
    <property type="molecule type" value="Genomic_DNA"/>
</dbReference>
<feature type="compositionally biased region" description="Low complexity" evidence="6">
    <location>
        <begin position="2223"/>
        <end position="2239"/>
    </location>
</feature>
<feature type="compositionally biased region" description="Acidic residues" evidence="6">
    <location>
        <begin position="1078"/>
        <end position="1093"/>
    </location>
</feature>
<keyword evidence="2" id="KW-0677">Repeat</keyword>
<feature type="region of interest" description="Disordered" evidence="6">
    <location>
        <begin position="1652"/>
        <end position="1673"/>
    </location>
</feature>
<name>A0ABQ9F4E1_TEGGR</name>